<evidence type="ECO:0000259" key="13">
    <source>
        <dbReference type="Pfam" id="PF00890"/>
    </source>
</evidence>
<evidence type="ECO:0000256" key="7">
    <source>
        <dbReference type="ARBA" id="ARBA00022827"/>
    </source>
</evidence>
<dbReference type="PANTHER" id="PTHR42716">
    <property type="entry name" value="L-ASPARTATE OXIDASE"/>
    <property type="match status" value="1"/>
</dbReference>
<dbReference type="InterPro" id="IPR027477">
    <property type="entry name" value="Succ_DH/fumarate_Rdtase_cat_sf"/>
</dbReference>
<accession>A0A518BPI1</accession>
<dbReference type="Pfam" id="PF00890">
    <property type="entry name" value="FAD_binding_2"/>
    <property type="match status" value="1"/>
</dbReference>
<dbReference type="Gene3D" id="3.50.50.60">
    <property type="entry name" value="FAD/NAD(P)-binding domain"/>
    <property type="match status" value="1"/>
</dbReference>
<name>A0A518BPI1_9BACT</name>
<dbReference type="InterPro" id="IPR003953">
    <property type="entry name" value="FAD-dep_OxRdtase_2_FAD-bd"/>
</dbReference>
<protein>
    <recommendedName>
        <fullName evidence="4 10">L-aspartate oxidase</fullName>
        <ecNumber evidence="4 10">1.4.3.16</ecNumber>
    </recommendedName>
</protein>
<dbReference type="PIRSF" id="PIRSF000171">
    <property type="entry name" value="SDHA_APRA_LASPO"/>
    <property type="match status" value="1"/>
</dbReference>
<dbReference type="KEGG" id="pbap:Pla133_39880"/>
<dbReference type="AlphaFoldDB" id="A0A518BPI1"/>
<evidence type="ECO:0000256" key="5">
    <source>
        <dbReference type="ARBA" id="ARBA00022630"/>
    </source>
</evidence>
<evidence type="ECO:0000256" key="1">
    <source>
        <dbReference type="ARBA" id="ARBA00001974"/>
    </source>
</evidence>
<evidence type="ECO:0000256" key="8">
    <source>
        <dbReference type="ARBA" id="ARBA00023002"/>
    </source>
</evidence>
<dbReference type="GO" id="GO:0034628">
    <property type="term" value="P:'de novo' NAD+ biosynthetic process from L-aspartate"/>
    <property type="evidence" value="ECO:0007669"/>
    <property type="project" value="TreeGrafter"/>
</dbReference>
<evidence type="ECO:0000256" key="4">
    <source>
        <dbReference type="ARBA" id="ARBA00012173"/>
    </source>
</evidence>
<feature type="domain" description="FAD-dependent oxidoreductase 2 FAD-binding" evidence="13">
    <location>
        <begin position="32"/>
        <end position="404"/>
    </location>
</feature>
<evidence type="ECO:0000256" key="2">
    <source>
        <dbReference type="ARBA" id="ARBA00004950"/>
    </source>
</evidence>
<dbReference type="EMBL" id="CP036287">
    <property type="protein sequence ID" value="QDU68878.1"/>
    <property type="molecule type" value="Genomic_DNA"/>
</dbReference>
<dbReference type="FunFam" id="3.90.700.10:FF:000002">
    <property type="entry name" value="L-aspartate oxidase"/>
    <property type="match status" value="1"/>
</dbReference>
<dbReference type="InterPro" id="IPR036188">
    <property type="entry name" value="FAD/NAD-bd_sf"/>
</dbReference>
<dbReference type="Proteomes" id="UP000316921">
    <property type="component" value="Chromosome"/>
</dbReference>
<comment type="function">
    <text evidence="12">Catalyzes the oxidation of L-aspartate to iminoaspartate.</text>
</comment>
<dbReference type="EC" id="1.4.3.16" evidence="4 10"/>
<dbReference type="SUPFAM" id="SSF51905">
    <property type="entry name" value="FAD/NAD(P)-binding domain"/>
    <property type="match status" value="1"/>
</dbReference>
<reference evidence="15 16" key="1">
    <citation type="submission" date="2019-02" db="EMBL/GenBank/DDBJ databases">
        <title>Deep-cultivation of Planctomycetes and their phenomic and genomic characterization uncovers novel biology.</title>
        <authorList>
            <person name="Wiegand S."/>
            <person name="Jogler M."/>
            <person name="Boedeker C."/>
            <person name="Pinto D."/>
            <person name="Vollmers J."/>
            <person name="Rivas-Marin E."/>
            <person name="Kohn T."/>
            <person name="Peeters S.H."/>
            <person name="Heuer A."/>
            <person name="Rast P."/>
            <person name="Oberbeckmann S."/>
            <person name="Bunk B."/>
            <person name="Jeske O."/>
            <person name="Meyerdierks A."/>
            <person name="Storesund J.E."/>
            <person name="Kallscheuer N."/>
            <person name="Luecker S."/>
            <person name="Lage O.M."/>
            <person name="Pohl T."/>
            <person name="Merkel B.J."/>
            <person name="Hornburger P."/>
            <person name="Mueller R.-W."/>
            <person name="Bruemmer F."/>
            <person name="Labrenz M."/>
            <person name="Spormann A.M."/>
            <person name="Op den Camp H."/>
            <person name="Overmann J."/>
            <person name="Amann R."/>
            <person name="Jetten M.S.M."/>
            <person name="Mascher T."/>
            <person name="Medema M.H."/>
            <person name="Devos D.P."/>
            <person name="Kaster A.-K."/>
            <person name="Ovreas L."/>
            <person name="Rohde M."/>
            <person name="Galperin M.Y."/>
            <person name="Jogler C."/>
        </authorList>
    </citation>
    <scope>NUCLEOTIDE SEQUENCE [LARGE SCALE GENOMIC DNA]</scope>
    <source>
        <strain evidence="15 16">Pla133</strain>
    </source>
</reference>
<comment type="subcellular location">
    <subcellularLocation>
        <location evidence="12">Cytoplasm</location>
    </subcellularLocation>
</comment>
<evidence type="ECO:0000256" key="6">
    <source>
        <dbReference type="ARBA" id="ARBA00022642"/>
    </source>
</evidence>
<evidence type="ECO:0000313" key="15">
    <source>
        <dbReference type="EMBL" id="QDU68878.1"/>
    </source>
</evidence>
<dbReference type="GO" id="GO:0008734">
    <property type="term" value="F:L-aspartate oxidase activity"/>
    <property type="evidence" value="ECO:0007669"/>
    <property type="project" value="UniProtKB-UniRule"/>
</dbReference>
<gene>
    <name evidence="15" type="primary">nadB</name>
    <name evidence="15" type="ORF">Pla133_39880</name>
</gene>
<organism evidence="15 16">
    <name type="scientific">Engelhardtia mirabilis</name>
    <dbReference type="NCBI Taxonomy" id="2528011"/>
    <lineage>
        <taxon>Bacteria</taxon>
        <taxon>Pseudomonadati</taxon>
        <taxon>Planctomycetota</taxon>
        <taxon>Planctomycetia</taxon>
        <taxon>Planctomycetia incertae sedis</taxon>
        <taxon>Engelhardtia</taxon>
    </lineage>
</organism>
<dbReference type="SUPFAM" id="SSF56425">
    <property type="entry name" value="Succinate dehydrogenase/fumarate reductase flavoprotein, catalytic domain"/>
    <property type="match status" value="1"/>
</dbReference>
<dbReference type="InterPro" id="IPR015939">
    <property type="entry name" value="Fum_Rdtase/Succ_DH_flav-like_C"/>
</dbReference>
<dbReference type="Gene3D" id="3.90.700.10">
    <property type="entry name" value="Succinate dehydrogenase/fumarate reductase flavoprotein, catalytic domain"/>
    <property type="match status" value="1"/>
</dbReference>
<evidence type="ECO:0000256" key="10">
    <source>
        <dbReference type="NCBIfam" id="TIGR00551"/>
    </source>
</evidence>
<dbReference type="Pfam" id="PF02910">
    <property type="entry name" value="Succ_DH_flav_C"/>
    <property type="match status" value="1"/>
</dbReference>
<dbReference type="UniPathway" id="UPA00253">
    <property type="reaction ID" value="UER00326"/>
</dbReference>
<comment type="pathway">
    <text evidence="2 12">Cofactor biosynthesis; NAD(+) biosynthesis; iminoaspartate from L-aspartate (oxidase route): step 1/1.</text>
</comment>
<dbReference type="GO" id="GO:0005737">
    <property type="term" value="C:cytoplasm"/>
    <property type="evidence" value="ECO:0007669"/>
    <property type="project" value="UniProtKB-SubCell"/>
</dbReference>
<evidence type="ECO:0000256" key="12">
    <source>
        <dbReference type="RuleBase" id="RU362049"/>
    </source>
</evidence>
<dbReference type="RefSeq" id="WP_419191738.1">
    <property type="nucleotide sequence ID" value="NZ_CP036287.1"/>
</dbReference>
<evidence type="ECO:0000313" key="16">
    <source>
        <dbReference type="Proteomes" id="UP000316921"/>
    </source>
</evidence>
<dbReference type="PRINTS" id="PR00411">
    <property type="entry name" value="PNDRDTASEI"/>
</dbReference>
<dbReference type="InterPro" id="IPR005288">
    <property type="entry name" value="NadB"/>
</dbReference>
<comment type="cofactor">
    <cofactor evidence="1 12">
        <name>FAD</name>
        <dbReference type="ChEBI" id="CHEBI:57692"/>
    </cofactor>
</comment>
<comment type="similarity">
    <text evidence="3 12">Belongs to the FAD-dependent oxidoreductase 2 family. NadB subfamily.</text>
</comment>
<dbReference type="PRINTS" id="PR00368">
    <property type="entry name" value="FADPNR"/>
</dbReference>
<dbReference type="NCBIfam" id="TIGR00551">
    <property type="entry name" value="nadB"/>
    <property type="match status" value="1"/>
</dbReference>
<sequence length="570" mass="60549">MMDPLPSIADQPTVPRALQGFRLTEVPLYRFDCVVLGSGAAGCCAALSAGDEGAAVAVLSKSGLSESNTRYAQGGVAAVLSASDSLDSHVADTCLVGCGLSDPEVVRDVVSGGPDAIRRLQHWGARFDRTRQGDLALGREGGHSHPRVLHALGDATGLEIQRTLLTAIESHPRVTAFGNTYAIDLLFDENGRVCGVLAENGQGDRVGFTAGQVILATGGAGQLYRETTNPVIATGDGVALAFRAGATIRDPEFFQFHPTCLYIAGAARVLVSEIVRGAGGQLRDRNGRRFMLDAHPDAELAPRDVVSRAVFETMVATDDTSVYLDLSNVEGDSHVLFPSISRTCRLFGIDIARDPIPVRPGLHYMVGGIKVDADGRTDVNGLWAVGECASTGLHGANRLASNSLLEGLVLGYRLGRAAAASVEDVRRGAIRQVAAVDERCQSDVAVNIQDVTYSLKSLMWRQMGVVRDGAKLLDALPKIDLWTRAVAALAPPSRATWELLNMLSVARLSVVAALARRESRGVHFRSDFPQTDEAWCAHSELRALGGPDKIEGLSLTRMPRSAEASKASIA</sequence>
<dbReference type="Gene3D" id="1.20.58.100">
    <property type="entry name" value="Fumarate reductase/succinate dehydrogenase flavoprotein-like, C-terminal domain"/>
    <property type="match status" value="1"/>
</dbReference>
<dbReference type="SUPFAM" id="SSF46977">
    <property type="entry name" value="Succinate dehydrogenase/fumarate reductase flavoprotein C-terminal domain"/>
    <property type="match status" value="1"/>
</dbReference>
<evidence type="ECO:0000256" key="3">
    <source>
        <dbReference type="ARBA" id="ARBA00008562"/>
    </source>
</evidence>
<proteinExistence type="inferred from homology"/>
<keyword evidence="7 12" id="KW-0274">FAD</keyword>
<evidence type="ECO:0000256" key="11">
    <source>
        <dbReference type="PIRSR" id="PIRSR000171-1"/>
    </source>
</evidence>
<keyword evidence="5 12" id="KW-0285">Flavoprotein</keyword>
<keyword evidence="8 12" id="KW-0560">Oxidoreductase</keyword>
<keyword evidence="6 12" id="KW-0662">Pyridine nucleotide biosynthesis</keyword>
<dbReference type="InterPro" id="IPR037099">
    <property type="entry name" value="Fum_R/Succ_DH_flav-like_C_sf"/>
</dbReference>
<feature type="active site" description="Proton acceptor" evidence="11">
    <location>
        <position position="303"/>
    </location>
</feature>
<feature type="domain" description="Fumarate reductase/succinate dehydrogenase flavoprotein-like C-terminal" evidence="14">
    <location>
        <begin position="454"/>
        <end position="541"/>
    </location>
</feature>
<evidence type="ECO:0000259" key="14">
    <source>
        <dbReference type="Pfam" id="PF02910"/>
    </source>
</evidence>
<dbReference type="PANTHER" id="PTHR42716:SF2">
    <property type="entry name" value="L-ASPARTATE OXIDASE, CHLOROPLASTIC"/>
    <property type="match status" value="1"/>
</dbReference>
<evidence type="ECO:0000256" key="9">
    <source>
        <dbReference type="ARBA" id="ARBA00048305"/>
    </source>
</evidence>
<comment type="catalytic activity">
    <reaction evidence="9">
        <text>L-aspartate + O2 = iminosuccinate + H2O2</text>
        <dbReference type="Rhea" id="RHEA:25876"/>
        <dbReference type="ChEBI" id="CHEBI:15379"/>
        <dbReference type="ChEBI" id="CHEBI:16240"/>
        <dbReference type="ChEBI" id="CHEBI:29991"/>
        <dbReference type="ChEBI" id="CHEBI:77875"/>
        <dbReference type="EC" id="1.4.3.16"/>
    </reaction>
    <physiologicalReaction direction="left-to-right" evidence="9">
        <dbReference type="Rhea" id="RHEA:25877"/>
    </physiologicalReaction>
</comment>
<keyword evidence="16" id="KW-1185">Reference proteome</keyword>